<dbReference type="SMART" id="SM00065">
    <property type="entry name" value="GAF"/>
    <property type="match status" value="6"/>
</dbReference>
<dbReference type="PROSITE" id="PS50111">
    <property type="entry name" value="CHEMOTAXIS_TRANSDUC_2"/>
    <property type="match status" value="1"/>
</dbReference>
<comment type="caution">
    <text evidence="8">The sequence shown here is derived from an EMBL/GenBank/DDBJ whole genome shotgun (WGS) entry which is preliminary data.</text>
</comment>
<dbReference type="PROSITE" id="PS50885">
    <property type="entry name" value="HAMP"/>
    <property type="match status" value="1"/>
</dbReference>
<evidence type="ECO:0000313" key="8">
    <source>
        <dbReference type="EMBL" id="MBW4669112.1"/>
    </source>
</evidence>
<accession>A0A951QQ58</accession>
<evidence type="ECO:0000256" key="2">
    <source>
        <dbReference type="ARBA" id="ARBA00029447"/>
    </source>
</evidence>
<evidence type="ECO:0000259" key="6">
    <source>
        <dbReference type="PROSITE" id="PS50111"/>
    </source>
</evidence>
<evidence type="ECO:0000259" key="7">
    <source>
        <dbReference type="PROSITE" id="PS50885"/>
    </source>
</evidence>
<evidence type="ECO:0000313" key="9">
    <source>
        <dbReference type="Proteomes" id="UP000729701"/>
    </source>
</evidence>
<dbReference type="SUPFAM" id="SSF58104">
    <property type="entry name" value="Methyl-accepting chemotaxis protein (MCP) signaling domain"/>
    <property type="match status" value="1"/>
</dbReference>
<protein>
    <submittedName>
        <fullName evidence="8">GAF domain-containing protein</fullName>
    </submittedName>
</protein>
<dbReference type="InterPro" id="IPR029016">
    <property type="entry name" value="GAF-like_dom_sf"/>
</dbReference>
<dbReference type="PANTHER" id="PTHR32089">
    <property type="entry name" value="METHYL-ACCEPTING CHEMOTAXIS PROTEIN MCPB"/>
    <property type="match status" value="1"/>
</dbReference>
<dbReference type="InterPro" id="IPR003660">
    <property type="entry name" value="HAMP_dom"/>
</dbReference>
<comment type="similarity">
    <text evidence="2">Belongs to the methyl-accepting chemotaxis (MCP) protein family.</text>
</comment>
<dbReference type="InterPro" id="IPR004089">
    <property type="entry name" value="MCPsignal_dom"/>
</dbReference>
<evidence type="ECO:0000256" key="4">
    <source>
        <dbReference type="SAM" id="Coils"/>
    </source>
</evidence>
<organism evidence="8 9">
    <name type="scientific">Cyanomargarita calcarea GSE-NOS-MK-12-04C</name>
    <dbReference type="NCBI Taxonomy" id="2839659"/>
    <lineage>
        <taxon>Bacteria</taxon>
        <taxon>Bacillati</taxon>
        <taxon>Cyanobacteriota</taxon>
        <taxon>Cyanophyceae</taxon>
        <taxon>Nostocales</taxon>
        <taxon>Cyanomargaritaceae</taxon>
        <taxon>Cyanomargarita</taxon>
    </lineage>
</organism>
<reference evidence="8" key="1">
    <citation type="submission" date="2021-05" db="EMBL/GenBank/DDBJ databases">
        <authorList>
            <person name="Pietrasiak N."/>
            <person name="Ward R."/>
            <person name="Stajich J.E."/>
            <person name="Kurbessoian T."/>
        </authorList>
    </citation>
    <scope>NUCLEOTIDE SEQUENCE</scope>
    <source>
        <strain evidence="8">GSE-NOS-MK-12-04C</strain>
    </source>
</reference>
<keyword evidence="1 3" id="KW-0807">Transducer</keyword>
<feature type="domain" description="Phytochrome chromophore attachment site" evidence="5">
    <location>
        <begin position="418"/>
        <end position="558"/>
    </location>
</feature>
<dbReference type="EMBL" id="JAHHGZ010000018">
    <property type="protein sequence ID" value="MBW4669112.1"/>
    <property type="molecule type" value="Genomic_DNA"/>
</dbReference>
<feature type="domain" description="Methyl-accepting transducer" evidence="6">
    <location>
        <begin position="1243"/>
        <end position="1479"/>
    </location>
</feature>
<dbReference type="PANTHER" id="PTHR32089:SF114">
    <property type="entry name" value="METHYL-ACCEPTING CHEMOTAXIS PROTEIN MCPB"/>
    <property type="match status" value="1"/>
</dbReference>
<feature type="domain" description="HAMP" evidence="7">
    <location>
        <begin position="1205"/>
        <end position="1238"/>
    </location>
</feature>
<dbReference type="Proteomes" id="UP000729701">
    <property type="component" value="Unassembled WGS sequence"/>
</dbReference>
<gene>
    <name evidence="8" type="ORF">KME60_17215</name>
</gene>
<dbReference type="SUPFAM" id="SSF55781">
    <property type="entry name" value="GAF domain-like"/>
    <property type="match status" value="6"/>
</dbReference>
<dbReference type="InterPro" id="IPR016132">
    <property type="entry name" value="Phyto_chromo_attachment"/>
</dbReference>
<dbReference type="Pfam" id="PF00015">
    <property type="entry name" value="MCPsignal"/>
    <property type="match status" value="1"/>
</dbReference>
<dbReference type="GO" id="GO:0007165">
    <property type="term" value="P:signal transduction"/>
    <property type="evidence" value="ECO:0007669"/>
    <property type="project" value="UniProtKB-KW"/>
</dbReference>
<dbReference type="Pfam" id="PF01590">
    <property type="entry name" value="GAF"/>
    <property type="match status" value="6"/>
</dbReference>
<dbReference type="Gene3D" id="3.30.450.40">
    <property type="match status" value="6"/>
</dbReference>
<keyword evidence="4" id="KW-0175">Coiled coil</keyword>
<reference evidence="8" key="2">
    <citation type="journal article" date="2022" name="Microbiol. Resour. Announc.">
        <title>Metagenome Sequencing to Explore Phylogenomics of Terrestrial Cyanobacteria.</title>
        <authorList>
            <person name="Ward R.D."/>
            <person name="Stajich J.E."/>
            <person name="Johansen J.R."/>
            <person name="Huntemann M."/>
            <person name="Clum A."/>
            <person name="Foster B."/>
            <person name="Foster B."/>
            <person name="Roux S."/>
            <person name="Palaniappan K."/>
            <person name="Varghese N."/>
            <person name="Mukherjee S."/>
            <person name="Reddy T.B.K."/>
            <person name="Daum C."/>
            <person name="Copeland A."/>
            <person name="Chen I.A."/>
            <person name="Ivanova N.N."/>
            <person name="Kyrpides N.C."/>
            <person name="Shapiro N."/>
            <person name="Eloe-Fadrosh E.A."/>
            <person name="Pietrasiak N."/>
        </authorList>
    </citation>
    <scope>NUCLEOTIDE SEQUENCE</scope>
    <source>
        <strain evidence="8">GSE-NOS-MK-12-04C</strain>
    </source>
</reference>
<dbReference type="InterPro" id="IPR003018">
    <property type="entry name" value="GAF"/>
</dbReference>
<name>A0A951QQ58_9CYAN</name>
<feature type="domain" description="Phytochrome chromophore attachment site" evidence="5">
    <location>
        <begin position="235"/>
        <end position="375"/>
    </location>
</feature>
<sequence length="1516" mass="169951">MTSVYKEQGNGHHTAEEETLENARKVKNIFTSDELSSELNTVEQQFKSWRQHLQDIAIQMRQAPEQDTLLKVTVAQIREKIACDRALIYRFNSSSSGTVLAESVAIDWTPTLGENLPAIIFGLPAKQDYLEAVIINDINQLILSPYQSQLLEKYQVKASFSLPILVNGELWALLVVNNCSGAHQWQEMEISLLSQIVTELTYRFQNLEFQAQQLLQAQEKKSIVKVIDKIQRASNLDNIFQTTTQEVRKLLQCDRVSVYRFNSDWSGEYVAESVAAGWIQLVGTGIKTVWEDTHLQETRGGRYRNHQSYVANDIYKMGHASCHIDILEQFEIKAYVITPLFCGEKLWGLLAAYQNSGVRNWQDWELGLLEQIAMQFGIAVAQGEYLEQVRLKSEQLAQINEQDKALAKVVNRIRQTLDLDAIFRATTQEVRQLLQCDRVSVYRFNPDWSGEFVSESVATGWARLVGPDIKTVWEDSHLQETQGGRYAKGESFTVNDIQLAGHSRCHLDILEQFEVKAYVIVPVFIGQKLWGLLSAYQNSKIRDWQASEVNLLSQVALQLGVALSQAEYLKQVQGQTEKLASTAERQRSLIVLTRKIGELLVEKVADVSGLDAIFQTTVAEIRKLLQADRTVIYRFNPDWSGDFLAESVGKGWIPFKDKNFEMLADNSDCTIKELAGLNSVKDTYLQETQGGRYQQKTSCVVDDVTKAGFPKCYMELLEQFQAKAYLTVPIFKDNKLWGLLANYQNSQPREWEEFEVNMMHQIAALLGVATQQVEALEKLQQQSLKETQEAERDRTVTKVIDRIRQSLDIDTIFSTTTKEVRSLLSADRVVVYKFNPDWSGSFVSESTGFGWSSLIDNQHKIKRLQESVSDCNAMRSLIANSEKNLAPIDTYLQETQGGELRNRKSYAIADIYKAGFSRCYVEVLEQYECKAYAIVPIFQGQKLWGMLATYQNSGPRDWEDSEVRLLGRIGDQLGVALQQAAYLQQLQVKSKEIEKGAERVQLVTQIVERIRESTDVNALFNSTASEVRRLLNADRVGVFRFLPESGYDDGEFISEDVLPGFVSALNNKVHDHCFGSDYATGYREGRIQAVGDIYNAGFTQCHIDILSKFQIIANLIVPLIKGNELWGLLCIHQCKAPREWQPQEIELVKQIANQFGVALQQAEYLQELKIKSAELTEVASREKEDKEAFQKAAMQLLAAVRPALDGNLTVRAPITEDVLGTIADAYNNTLQALRQIVIQVQAAAQQVAQTSTNSNASLGGLTNLAQQQSKEINEALGEIQQMVDSTQAVVANAELVQIAVQEANETVESGDVAMNRTVEAIQGIRETVAQTSKKIKRLSESSQKISKVVNLISNFATQTNVLALNAAIEATRAGEYGKGFAVVADEVRSLSRQSAAATIEIEKLVQEIQQETGEVAVAMEIGIQQVVEGTSLVNETRQNLNAIVSSTAEISQLLQRITDANQAQMLQSVSVTASMKDVEKISNKTFIEANEIAIVFQQLSGMAQDLLASVSKFKVN</sequence>
<proteinExistence type="inferred from homology"/>
<dbReference type="SMART" id="SM00283">
    <property type="entry name" value="MA"/>
    <property type="match status" value="1"/>
</dbReference>
<feature type="domain" description="Phytochrome chromophore attachment site" evidence="5">
    <location>
        <begin position="609"/>
        <end position="765"/>
    </location>
</feature>
<feature type="domain" description="Phytochrome chromophore attachment site" evidence="5">
    <location>
        <begin position="808"/>
        <end position="972"/>
    </location>
</feature>
<dbReference type="CDD" id="cd11386">
    <property type="entry name" value="MCP_signal"/>
    <property type="match status" value="1"/>
</dbReference>
<feature type="coiled-coil region" evidence="4">
    <location>
        <begin position="1387"/>
        <end position="1414"/>
    </location>
</feature>
<evidence type="ECO:0000259" key="5">
    <source>
        <dbReference type="PROSITE" id="PS50046"/>
    </source>
</evidence>
<evidence type="ECO:0000256" key="1">
    <source>
        <dbReference type="ARBA" id="ARBA00023224"/>
    </source>
</evidence>
<dbReference type="PROSITE" id="PS50046">
    <property type="entry name" value="PHYTOCHROME_2"/>
    <property type="match status" value="6"/>
</dbReference>
<evidence type="ECO:0000256" key="3">
    <source>
        <dbReference type="PROSITE-ProRule" id="PRU00284"/>
    </source>
</evidence>
<dbReference type="GO" id="GO:0016020">
    <property type="term" value="C:membrane"/>
    <property type="evidence" value="ECO:0007669"/>
    <property type="project" value="InterPro"/>
</dbReference>
<feature type="domain" description="Phytochrome chromophore attachment site" evidence="5">
    <location>
        <begin position="65"/>
        <end position="199"/>
    </location>
</feature>
<dbReference type="Gene3D" id="1.10.287.950">
    <property type="entry name" value="Methyl-accepting chemotaxis protein"/>
    <property type="match status" value="1"/>
</dbReference>
<feature type="domain" description="Phytochrome chromophore attachment site" evidence="5">
    <location>
        <begin position="1015"/>
        <end position="1154"/>
    </location>
</feature>